<accession>A0A5C4TD59</accession>
<sequence>MRRGSAMHKKVVRKNSQFRVDEMVNALRREIGTGELGVGTHLPSESDLEKRFKLGNNSVRKGLEQLVEEGLIQKIPRVGNRVIGVPSAEHTVIKLGIYNTTDRETELSGLLETFHARHPNIRVQTVMIPTNAYTGFIQQHMAEGSLDAAFINNNTYRQFSGSMKTELLEPLKSVPDYYPFTTEPFRMDGQLLVRPLIFSPLILCYNRDHMREQNIPEPAEGWTWDDLIGLAGKLSVENERFGFCFHLLSRNRWPVFLLQSGIDFTPDEQGLFHLPEDRLTECLSVCRELIGQPNVFPTMLSGLDGTTVEWFMDGKVSMIMTTYFALNQLKRAGFAYDLAPLPTVRENRNLLNIIGLIVNRKSRNKEAAALLADFLGSYEAQLAIRRQTLSIPAHREAAEWQGEAAVPQPSHFRMFREMIPSFRLIEHLPLDSRELLALQKELELYLTGLQDGTTMCRRMEQALYETNRIGS</sequence>
<dbReference type="GO" id="GO:0042956">
    <property type="term" value="P:maltodextrin transmembrane transport"/>
    <property type="evidence" value="ECO:0007669"/>
    <property type="project" value="TreeGrafter"/>
</dbReference>
<dbReference type="GO" id="GO:0003700">
    <property type="term" value="F:DNA-binding transcription factor activity"/>
    <property type="evidence" value="ECO:0007669"/>
    <property type="project" value="InterPro"/>
</dbReference>
<evidence type="ECO:0000256" key="5">
    <source>
        <dbReference type="ARBA" id="ARBA00023125"/>
    </source>
</evidence>
<dbReference type="Gene3D" id="1.10.10.10">
    <property type="entry name" value="Winged helix-like DNA-binding domain superfamily/Winged helix DNA-binding domain"/>
    <property type="match status" value="1"/>
</dbReference>
<evidence type="ECO:0000256" key="6">
    <source>
        <dbReference type="ARBA" id="ARBA00023163"/>
    </source>
</evidence>
<dbReference type="GO" id="GO:0055052">
    <property type="term" value="C:ATP-binding cassette (ABC) transporter complex, substrate-binding subunit-containing"/>
    <property type="evidence" value="ECO:0007669"/>
    <property type="project" value="TreeGrafter"/>
</dbReference>
<proteinExistence type="inferred from homology"/>
<evidence type="ECO:0000313" key="8">
    <source>
        <dbReference type="EMBL" id="TNJ66419.1"/>
    </source>
</evidence>
<comment type="caution">
    <text evidence="8">The sequence shown here is derived from an EMBL/GenBank/DDBJ whole genome shotgun (WGS) entry which is preliminary data.</text>
</comment>
<dbReference type="GO" id="GO:0015768">
    <property type="term" value="P:maltose transport"/>
    <property type="evidence" value="ECO:0007669"/>
    <property type="project" value="TreeGrafter"/>
</dbReference>
<name>A0A5C4TD59_9BACL</name>
<dbReference type="AlphaFoldDB" id="A0A5C4TD59"/>
<dbReference type="CDD" id="cd07377">
    <property type="entry name" value="WHTH_GntR"/>
    <property type="match status" value="1"/>
</dbReference>
<feature type="domain" description="HTH gntR-type" evidence="7">
    <location>
        <begin position="17"/>
        <end position="85"/>
    </location>
</feature>
<dbReference type="GO" id="GO:0003677">
    <property type="term" value="F:DNA binding"/>
    <property type="evidence" value="ECO:0007669"/>
    <property type="project" value="UniProtKB-KW"/>
</dbReference>
<gene>
    <name evidence="8" type="ORF">FE784_10610</name>
</gene>
<dbReference type="Pfam" id="PF00392">
    <property type="entry name" value="GntR"/>
    <property type="match status" value="1"/>
</dbReference>
<dbReference type="EMBL" id="VDCQ01000011">
    <property type="protein sequence ID" value="TNJ66419.1"/>
    <property type="molecule type" value="Genomic_DNA"/>
</dbReference>
<dbReference type="Pfam" id="PF13416">
    <property type="entry name" value="SBP_bac_8"/>
    <property type="match status" value="1"/>
</dbReference>
<dbReference type="Proteomes" id="UP000307943">
    <property type="component" value="Unassembled WGS sequence"/>
</dbReference>
<keyword evidence="6" id="KW-0804">Transcription</keyword>
<dbReference type="GO" id="GO:1901982">
    <property type="term" value="F:maltose binding"/>
    <property type="evidence" value="ECO:0007669"/>
    <property type="project" value="TreeGrafter"/>
</dbReference>
<keyword evidence="9" id="KW-1185">Reference proteome</keyword>
<reference evidence="8 9" key="1">
    <citation type="submission" date="2019-05" db="EMBL/GenBank/DDBJ databases">
        <title>We sequenced the genome of Paenibacillus hemerocallicola KCTC 33185 for further insight into its adaptation and study the phylogeny of Paenibacillus.</title>
        <authorList>
            <person name="Narsing Rao M.P."/>
        </authorList>
    </citation>
    <scope>NUCLEOTIDE SEQUENCE [LARGE SCALE GENOMIC DNA]</scope>
    <source>
        <strain evidence="8 9">KCTC 33185</strain>
    </source>
</reference>
<dbReference type="PANTHER" id="PTHR30061:SF50">
    <property type="entry name" value="MALTOSE_MALTODEXTRIN-BINDING PERIPLASMIC PROTEIN"/>
    <property type="match status" value="1"/>
</dbReference>
<dbReference type="PROSITE" id="PS50949">
    <property type="entry name" value="HTH_GNTR"/>
    <property type="match status" value="1"/>
</dbReference>
<protein>
    <submittedName>
        <fullName evidence="8">Extracellular solute-binding protein</fullName>
    </submittedName>
</protein>
<dbReference type="InterPro" id="IPR000524">
    <property type="entry name" value="Tscrpt_reg_HTH_GntR"/>
</dbReference>
<keyword evidence="5" id="KW-0238">DNA-binding</keyword>
<evidence type="ECO:0000313" key="9">
    <source>
        <dbReference type="Proteomes" id="UP000307943"/>
    </source>
</evidence>
<comment type="similarity">
    <text evidence="1">Belongs to the bacterial solute-binding protein 1 family.</text>
</comment>
<dbReference type="InterPro" id="IPR036388">
    <property type="entry name" value="WH-like_DNA-bd_sf"/>
</dbReference>
<evidence type="ECO:0000256" key="4">
    <source>
        <dbReference type="ARBA" id="ARBA00023015"/>
    </source>
</evidence>
<dbReference type="InterPro" id="IPR006059">
    <property type="entry name" value="SBP"/>
</dbReference>
<keyword evidence="3" id="KW-0732">Signal</keyword>
<dbReference type="InterPro" id="IPR036390">
    <property type="entry name" value="WH_DNA-bd_sf"/>
</dbReference>
<evidence type="ECO:0000256" key="3">
    <source>
        <dbReference type="ARBA" id="ARBA00022729"/>
    </source>
</evidence>
<dbReference type="SMART" id="SM00345">
    <property type="entry name" value="HTH_GNTR"/>
    <property type="match status" value="1"/>
</dbReference>
<keyword evidence="2" id="KW-0813">Transport</keyword>
<evidence type="ECO:0000259" key="7">
    <source>
        <dbReference type="PROSITE" id="PS50949"/>
    </source>
</evidence>
<dbReference type="PANTHER" id="PTHR30061">
    <property type="entry name" value="MALTOSE-BINDING PERIPLASMIC PROTEIN"/>
    <property type="match status" value="1"/>
</dbReference>
<dbReference type="Gene3D" id="3.40.190.10">
    <property type="entry name" value="Periplasmic binding protein-like II"/>
    <property type="match status" value="1"/>
</dbReference>
<dbReference type="SUPFAM" id="SSF53850">
    <property type="entry name" value="Periplasmic binding protein-like II"/>
    <property type="match status" value="1"/>
</dbReference>
<organism evidence="8 9">
    <name type="scientific">Paenibacillus hemerocallicola</name>
    <dbReference type="NCBI Taxonomy" id="1172614"/>
    <lineage>
        <taxon>Bacteria</taxon>
        <taxon>Bacillati</taxon>
        <taxon>Bacillota</taxon>
        <taxon>Bacilli</taxon>
        <taxon>Bacillales</taxon>
        <taxon>Paenibacillaceae</taxon>
        <taxon>Paenibacillus</taxon>
    </lineage>
</organism>
<dbReference type="OrthoDB" id="2530535at2"/>
<dbReference type="SUPFAM" id="SSF46785">
    <property type="entry name" value="Winged helix' DNA-binding domain"/>
    <property type="match status" value="1"/>
</dbReference>
<keyword evidence="4" id="KW-0805">Transcription regulation</keyword>
<evidence type="ECO:0000256" key="2">
    <source>
        <dbReference type="ARBA" id="ARBA00022448"/>
    </source>
</evidence>
<evidence type="ECO:0000256" key="1">
    <source>
        <dbReference type="ARBA" id="ARBA00008520"/>
    </source>
</evidence>